<evidence type="ECO:0000313" key="5">
    <source>
        <dbReference type="Proteomes" id="UP001589585"/>
    </source>
</evidence>
<dbReference type="PANTHER" id="PTHR13799">
    <property type="entry name" value="NGG1 INTERACTING FACTOR 3"/>
    <property type="match status" value="1"/>
</dbReference>
<dbReference type="PIRSF" id="PIRSF037489">
    <property type="entry name" value="UCP037489_NIF3_YqfO"/>
    <property type="match status" value="1"/>
</dbReference>
<protein>
    <recommendedName>
        <fullName evidence="3">GTP cyclohydrolase 1 type 2 homolog</fullName>
    </recommendedName>
</protein>
<dbReference type="NCBIfam" id="TIGR00486">
    <property type="entry name" value="YbgI_SA1388"/>
    <property type="match status" value="1"/>
</dbReference>
<reference evidence="4 5" key="1">
    <citation type="submission" date="2024-09" db="EMBL/GenBank/DDBJ databases">
        <authorList>
            <person name="Sun Q."/>
            <person name="Mori K."/>
        </authorList>
    </citation>
    <scope>NUCLEOTIDE SEQUENCE [LARGE SCALE GENOMIC DNA]</scope>
    <source>
        <strain evidence="4 5">CECT 8622</strain>
    </source>
</reference>
<evidence type="ECO:0000256" key="1">
    <source>
        <dbReference type="ARBA" id="ARBA00006964"/>
    </source>
</evidence>
<comment type="similarity">
    <text evidence="1 3">Belongs to the GTP cyclohydrolase I type 2/NIF3 family.</text>
</comment>
<evidence type="ECO:0000256" key="3">
    <source>
        <dbReference type="PIRNR" id="PIRNR037489"/>
    </source>
</evidence>
<dbReference type="PANTHER" id="PTHR13799:SF14">
    <property type="entry name" value="GTP CYCLOHYDROLASE 1 TYPE 2 HOMOLOG"/>
    <property type="match status" value="1"/>
</dbReference>
<dbReference type="Gene3D" id="3.30.70.120">
    <property type="match status" value="1"/>
</dbReference>
<dbReference type="SUPFAM" id="SSF102705">
    <property type="entry name" value="NIF3 (NGG1p interacting factor 3)-like"/>
    <property type="match status" value="1"/>
</dbReference>
<organism evidence="4 5">
    <name type="scientific">Mariniflexile ostreae</name>
    <dbReference type="NCBI Taxonomy" id="1520892"/>
    <lineage>
        <taxon>Bacteria</taxon>
        <taxon>Pseudomonadati</taxon>
        <taxon>Bacteroidota</taxon>
        <taxon>Flavobacteriia</taxon>
        <taxon>Flavobacteriales</taxon>
        <taxon>Flavobacteriaceae</taxon>
        <taxon>Mariniflexile</taxon>
    </lineage>
</organism>
<dbReference type="EMBL" id="JBHMFC010000009">
    <property type="protein sequence ID" value="MFB9055765.1"/>
    <property type="molecule type" value="Genomic_DNA"/>
</dbReference>
<dbReference type="Pfam" id="PF01784">
    <property type="entry name" value="DUF34_NIF3"/>
    <property type="match status" value="1"/>
</dbReference>
<gene>
    <name evidence="4" type="ORF">ACFFU9_03330</name>
</gene>
<keyword evidence="2 3" id="KW-0479">Metal-binding</keyword>
<dbReference type="RefSeq" id="WP_379859951.1">
    <property type="nucleotide sequence ID" value="NZ_JBHMFC010000009.1"/>
</dbReference>
<dbReference type="InterPro" id="IPR015867">
    <property type="entry name" value="N-reg_PII/ATP_PRibTrfase_C"/>
</dbReference>
<accession>A0ABV5F8I6</accession>
<evidence type="ECO:0000313" key="4">
    <source>
        <dbReference type="EMBL" id="MFB9055765.1"/>
    </source>
</evidence>
<keyword evidence="5" id="KW-1185">Reference proteome</keyword>
<name>A0ABV5F8I6_9FLAO</name>
<evidence type="ECO:0000256" key="2">
    <source>
        <dbReference type="ARBA" id="ARBA00022723"/>
    </source>
</evidence>
<comment type="caution">
    <text evidence="4">The sequence shown here is derived from an EMBL/GenBank/DDBJ whole genome shotgun (WGS) entry which is preliminary data.</text>
</comment>
<dbReference type="InterPro" id="IPR002678">
    <property type="entry name" value="DUF34/NIF3"/>
</dbReference>
<dbReference type="InterPro" id="IPR017221">
    <property type="entry name" value="DUF34/NIF3_bac"/>
</dbReference>
<dbReference type="Proteomes" id="UP001589585">
    <property type="component" value="Unassembled WGS sequence"/>
</dbReference>
<dbReference type="InterPro" id="IPR036069">
    <property type="entry name" value="DUF34/NIF3_sf"/>
</dbReference>
<sequence length="364" mass="40508">MIIQDVIYHLETLAPLHYAEDFDNVGLLVGDKNTTLTGILVTLDTLEAVVDEAIEKNCNFIVSFHPIIFKGLKKITGKNYVERVVLKAIKNDIAIYSMHTALDNAVLGVNNMICDQLQLVNRQILIPQHETIKKLTTFVPKAEAELLRNALFAAGAGRIGNYTDCSFNINGIGTFNGNENSSPVKGKKGHLHFEAEIQISITFQKHLEEQVLNTLFKTHPYEEVAYEITTLENKNQHIGMGMIAELETPMEAQDFLNYIKTKMNTPCIRHSTPLNRPISRIAVLGGSGSFAIEAAKGAGADAFITSDLKYHDFFTAENRILLADVGHYESEQYTKNGLVAFLTKKITNFAVVLSKTNTNPVKYF</sequence>
<dbReference type="Gene3D" id="3.40.1390.30">
    <property type="entry name" value="NIF3 (NGG1p interacting factor 3)-like"/>
    <property type="match status" value="1"/>
</dbReference>
<proteinExistence type="inferred from homology"/>